<reference evidence="2" key="1">
    <citation type="journal article" date="2014" name="Nat. Genet.">
        <title>Genome of the human hookworm Necator americanus.</title>
        <authorList>
            <person name="Tang Y.T."/>
            <person name="Gao X."/>
            <person name="Rosa B.A."/>
            <person name="Abubucker S."/>
            <person name="Hallsworth-Pepin K."/>
            <person name="Martin J."/>
            <person name="Tyagi R."/>
            <person name="Heizer E."/>
            <person name="Zhang X."/>
            <person name="Bhonagiri-Palsikar V."/>
            <person name="Minx P."/>
            <person name="Warren W.C."/>
            <person name="Wang Q."/>
            <person name="Zhan B."/>
            <person name="Hotez P.J."/>
            <person name="Sternberg P.W."/>
            <person name="Dougall A."/>
            <person name="Gaze S.T."/>
            <person name="Mulvenna J."/>
            <person name="Sotillo J."/>
            <person name="Ranganathan S."/>
            <person name="Rabelo E.M."/>
            <person name="Wilson R.K."/>
            <person name="Felgner P.L."/>
            <person name="Bethony J."/>
            <person name="Hawdon J.M."/>
            <person name="Gasser R.B."/>
            <person name="Loukas A."/>
            <person name="Mitreva M."/>
        </authorList>
    </citation>
    <scope>NUCLEOTIDE SEQUENCE [LARGE SCALE GENOMIC DNA]</scope>
</reference>
<evidence type="ECO:0000313" key="1">
    <source>
        <dbReference type="EMBL" id="ETN84844.1"/>
    </source>
</evidence>
<sequence length="198" mass="22224">MSALLEQERSSVRGHNGIGCTTDILWCTSRRYTPYQTCATRQSVNAFHNYLTSSSTHFSTSAPNSSDFEEFITTRRTTSEILGDFLQSEWEHYVRSPMGCDENSIMVYGTYLMFSGWGRSSDHLIDLKAPPNRGSAGFGTKRNEVLSPKDQCSGGFCFGKDLFWSRHTISSKPVRMIKASQESLLCCKKINGDVSLKK</sequence>
<dbReference type="Proteomes" id="UP000053676">
    <property type="component" value="Unassembled WGS sequence"/>
</dbReference>
<name>W2TT57_NECAM</name>
<proteinExistence type="predicted"/>
<protein>
    <submittedName>
        <fullName evidence="1">Uncharacterized protein</fullName>
    </submittedName>
</protein>
<gene>
    <name evidence="1" type="ORF">NECAME_06648</name>
</gene>
<accession>W2TT57</accession>
<dbReference type="AlphaFoldDB" id="W2TT57"/>
<organism evidence="1 2">
    <name type="scientific">Necator americanus</name>
    <name type="common">Human hookworm</name>
    <dbReference type="NCBI Taxonomy" id="51031"/>
    <lineage>
        <taxon>Eukaryota</taxon>
        <taxon>Metazoa</taxon>
        <taxon>Ecdysozoa</taxon>
        <taxon>Nematoda</taxon>
        <taxon>Chromadorea</taxon>
        <taxon>Rhabditida</taxon>
        <taxon>Rhabditina</taxon>
        <taxon>Rhabditomorpha</taxon>
        <taxon>Strongyloidea</taxon>
        <taxon>Ancylostomatidae</taxon>
        <taxon>Bunostominae</taxon>
        <taxon>Necator</taxon>
    </lineage>
</organism>
<keyword evidence="2" id="KW-1185">Reference proteome</keyword>
<dbReference type="EMBL" id="KI657850">
    <property type="protein sequence ID" value="ETN84844.1"/>
    <property type="molecule type" value="Genomic_DNA"/>
</dbReference>
<evidence type="ECO:0000313" key="2">
    <source>
        <dbReference type="Proteomes" id="UP000053676"/>
    </source>
</evidence>
<dbReference type="KEGG" id="nai:NECAME_06648"/>